<dbReference type="STRING" id="376489.A5892_07760"/>
<dbReference type="GO" id="GO:0005737">
    <property type="term" value="C:cytoplasm"/>
    <property type="evidence" value="ECO:0007669"/>
    <property type="project" value="TreeGrafter"/>
</dbReference>
<dbReference type="Gene3D" id="1.20.140.10">
    <property type="entry name" value="Butyryl-CoA Dehydrogenase, subunit A, domain 3"/>
    <property type="match status" value="1"/>
</dbReference>
<evidence type="ECO:0000256" key="3">
    <source>
        <dbReference type="ARBA" id="ARBA00022827"/>
    </source>
</evidence>
<dbReference type="EMBL" id="CP015243">
    <property type="protein sequence ID" value="ANF57372.1"/>
    <property type="molecule type" value="Genomic_DNA"/>
</dbReference>
<feature type="domain" description="Acyl-CoA dehydrogenase/oxidase C-terminal" evidence="5">
    <location>
        <begin position="202"/>
        <end position="320"/>
    </location>
</feature>
<dbReference type="GO" id="GO:0003995">
    <property type="term" value="F:acyl-CoA dehydrogenase activity"/>
    <property type="evidence" value="ECO:0007669"/>
    <property type="project" value="TreeGrafter"/>
</dbReference>
<dbReference type="GO" id="GO:0033539">
    <property type="term" value="P:fatty acid beta-oxidation using acyl-CoA dehydrogenase"/>
    <property type="evidence" value="ECO:0007669"/>
    <property type="project" value="TreeGrafter"/>
</dbReference>
<reference evidence="6 7" key="1">
    <citation type="submission" date="2016-04" db="EMBL/GenBank/DDBJ databases">
        <title>Complete Genome Sequence of Halotalea alkalilenta IHB B 13600.</title>
        <authorList>
            <person name="Swarnkar M.K."/>
            <person name="Sharma A."/>
            <person name="Kaushal K."/>
            <person name="Soni R."/>
            <person name="Rana S."/>
            <person name="Singh A.K."/>
            <person name="Gulati A."/>
        </authorList>
    </citation>
    <scope>NUCLEOTIDE SEQUENCE [LARGE SCALE GENOMIC DNA]</scope>
    <source>
        <strain evidence="6 7">IHB B 13600</strain>
    </source>
</reference>
<protein>
    <submittedName>
        <fullName evidence="6">Acyl-CoA dehydrogenase</fullName>
    </submittedName>
</protein>
<gene>
    <name evidence="6" type="ORF">A5892_07760</name>
</gene>
<dbReference type="SUPFAM" id="SSF56645">
    <property type="entry name" value="Acyl-CoA dehydrogenase NM domain-like"/>
    <property type="match status" value="1"/>
</dbReference>
<dbReference type="PANTHER" id="PTHR48083:SF37">
    <property type="entry name" value="DEHYDROGENASE, PUTATIVE-RELATED"/>
    <property type="match status" value="1"/>
</dbReference>
<dbReference type="InterPro" id="IPR009075">
    <property type="entry name" value="AcylCo_DH/oxidase_C"/>
</dbReference>
<keyword evidence="3" id="KW-0274">FAD</keyword>
<dbReference type="Proteomes" id="UP000077875">
    <property type="component" value="Chromosome"/>
</dbReference>
<dbReference type="Pfam" id="PF00441">
    <property type="entry name" value="Acyl-CoA_dh_1"/>
    <property type="match status" value="1"/>
</dbReference>
<evidence type="ECO:0000256" key="1">
    <source>
        <dbReference type="ARBA" id="ARBA00009347"/>
    </source>
</evidence>
<evidence type="ECO:0000313" key="6">
    <source>
        <dbReference type="EMBL" id="ANF57372.1"/>
    </source>
</evidence>
<dbReference type="KEGG" id="haa:A5892_07760"/>
<evidence type="ECO:0000259" key="5">
    <source>
        <dbReference type="Pfam" id="PF00441"/>
    </source>
</evidence>
<dbReference type="PANTHER" id="PTHR48083">
    <property type="entry name" value="MEDIUM-CHAIN SPECIFIC ACYL-COA DEHYDROGENASE, MITOCHONDRIAL-RELATED"/>
    <property type="match status" value="1"/>
</dbReference>
<evidence type="ECO:0000256" key="2">
    <source>
        <dbReference type="ARBA" id="ARBA00022630"/>
    </source>
</evidence>
<sequence>MDIRDKEVTPPIPTPSEQRLATLLGEAQAAPDPNRWLQRLVSEGLDRLPLPGGGATLARWRALAQVAACDLGLVKLFEAHEDALAIHAELGSNELPRHSRWGVWCAQAPGHDLMVSTGTSADCVSLDGSKAWCSGAATLTHALVSARTADNRSWLVAVALDQPGITVTDRGWAAVGMQSAASVDVLFSHAEGRLVGAPGGYVERSGFLHGAAGVAACWYGATARIVDFTRGALAGKADPHRLAHLGAMDVALSQARAMLIDAAKAIDASPADGCALEVARARLAVEGAAEEILVRASRALGAAPLCRDAGFARLMADLPVFIRQSHAERDQAAHGQRVATLEEPQWTL</sequence>
<accession>A0A172YE57</accession>
<dbReference type="InterPro" id="IPR046373">
    <property type="entry name" value="Acyl-CoA_Oxase/DH_mid-dom_sf"/>
</dbReference>
<keyword evidence="7" id="KW-1185">Reference proteome</keyword>
<proteinExistence type="inferred from homology"/>
<organism evidence="6 7">
    <name type="scientific">Halotalea alkalilenta</name>
    <dbReference type="NCBI Taxonomy" id="376489"/>
    <lineage>
        <taxon>Bacteria</taxon>
        <taxon>Pseudomonadati</taxon>
        <taxon>Pseudomonadota</taxon>
        <taxon>Gammaproteobacteria</taxon>
        <taxon>Oceanospirillales</taxon>
        <taxon>Halomonadaceae</taxon>
        <taxon>Halotalea</taxon>
    </lineage>
</organism>
<comment type="similarity">
    <text evidence="1">Belongs to the acyl-CoA dehydrogenase family.</text>
</comment>
<dbReference type="InterPro" id="IPR050741">
    <property type="entry name" value="Acyl-CoA_dehydrogenase"/>
</dbReference>
<dbReference type="AlphaFoldDB" id="A0A172YE57"/>
<dbReference type="Gene3D" id="2.40.110.10">
    <property type="entry name" value="Butyryl-CoA Dehydrogenase, subunit A, domain 2"/>
    <property type="match status" value="1"/>
</dbReference>
<dbReference type="RefSeq" id="WP_064122324.1">
    <property type="nucleotide sequence ID" value="NZ_CP015243.1"/>
</dbReference>
<dbReference type="InterPro" id="IPR009100">
    <property type="entry name" value="AcylCoA_DH/oxidase_NM_dom_sf"/>
</dbReference>
<dbReference type="SUPFAM" id="SSF47203">
    <property type="entry name" value="Acyl-CoA dehydrogenase C-terminal domain-like"/>
    <property type="match status" value="1"/>
</dbReference>
<keyword evidence="2" id="KW-0285">Flavoprotein</keyword>
<keyword evidence="4" id="KW-0560">Oxidoreductase</keyword>
<evidence type="ECO:0000313" key="7">
    <source>
        <dbReference type="Proteomes" id="UP000077875"/>
    </source>
</evidence>
<evidence type="ECO:0000256" key="4">
    <source>
        <dbReference type="ARBA" id="ARBA00023002"/>
    </source>
</evidence>
<dbReference type="InterPro" id="IPR036250">
    <property type="entry name" value="AcylCo_DH-like_C"/>
</dbReference>
<name>A0A172YE57_9GAMM</name>